<evidence type="ECO:0000256" key="1">
    <source>
        <dbReference type="ARBA" id="ARBA00005153"/>
    </source>
</evidence>
<dbReference type="PRINTS" id="PR00096">
    <property type="entry name" value="GATASE"/>
</dbReference>
<dbReference type="Gene3D" id="3.40.50.880">
    <property type="match status" value="1"/>
</dbReference>
<feature type="domain" description="GMPS ATP-PPase" evidence="13">
    <location>
        <begin position="210"/>
        <end position="428"/>
    </location>
</feature>
<evidence type="ECO:0000256" key="10">
    <source>
        <dbReference type="ARBA" id="ARBA00031356"/>
    </source>
</evidence>
<evidence type="ECO:0000256" key="12">
    <source>
        <dbReference type="SAM" id="MobiDB-lite"/>
    </source>
</evidence>
<evidence type="ECO:0000256" key="3">
    <source>
        <dbReference type="ARBA" id="ARBA00012746"/>
    </source>
</evidence>
<sequence>MNGPTPNHVNGQTDMRQDERVVVLDAGAQYGKVIDRKVRELNVQSEILPLDTPAFSLKEKGFRAIIISGGPSSVNDADAPRYDPDIFHCGLPVLGICYGLQMMNKEFKGTVVKGDSREDGQFSVTVDTKSPLFKGLKAEQAVLLTHGDSISDVAEGFQVIARSHNFVAGIGNDSQRLYGVQFHPEVDLTENGKTMMRNFLFDVCGFHGSYTMSSREQACIQYIKDTVGENRVLMLLSGGVDSTVCAALLNKALKEEQVIAVHIDNGFMRKNESRKVEESLKALGLKIKVINAAHTFYSGTTSVPIDKNNPTSRKRKTNTLNTTTNPEEKRKIIGDTFMKVANEFLEELNLKPEDVLLGQGTLRPDLIESASCLASGKADAIKTHHNDTDLVRELREQGRVVEPLKDFHKDEVRVIGRDLGLPLELVQRHPFPGPGLAIRVICADEPYMCKDFAETSIMLKIITDFVNALKTPHSLLSRVRNGTSSEEQELLKAISSKMEMAATLLPIKTGDCRTYSYVAALSTDQEPDWSDLIKLARIIPRICHNINRVVYAFGGLIRFPLEDVTPTFLTDGVLSTLRQADHLATSALHQAGVGNNISQMPVILIPLHFDRDPTVHVPSCQRSVVIRTFITNDFMTGIPAEPGKQLPIEVLQDMVSAVSNVPGISRVLYDLTAKPPGTTEWE</sequence>
<dbReference type="Gene3D" id="3.30.300.10">
    <property type="match status" value="2"/>
</dbReference>
<dbReference type="EC" id="6.3.5.2" evidence="3"/>
<feature type="region of interest" description="Disordered" evidence="12">
    <location>
        <begin position="304"/>
        <end position="323"/>
    </location>
</feature>
<dbReference type="NCBIfam" id="TIGR00888">
    <property type="entry name" value="guaA_Nterm"/>
    <property type="match status" value="1"/>
</dbReference>
<dbReference type="PANTHER" id="PTHR11922">
    <property type="entry name" value="GMP SYNTHASE-RELATED"/>
    <property type="match status" value="1"/>
</dbReference>
<evidence type="ECO:0000313" key="14">
    <source>
        <dbReference type="EMBL" id="KAK7486079.1"/>
    </source>
</evidence>
<comment type="pathway">
    <text evidence="1">Purine metabolism; GMP biosynthesis; GMP from XMP (L-Gln route): step 1/1.</text>
</comment>
<comment type="caution">
    <text evidence="14">The sequence shown here is derived from an EMBL/GenBank/DDBJ whole genome shotgun (WGS) entry which is preliminary data.</text>
</comment>
<dbReference type="InterPro" id="IPR029062">
    <property type="entry name" value="Class_I_gatase-like"/>
</dbReference>
<keyword evidence="8 11" id="KW-0067">ATP-binding</keyword>
<evidence type="ECO:0000256" key="9">
    <source>
        <dbReference type="ARBA" id="ARBA00022962"/>
    </source>
</evidence>
<evidence type="ECO:0000256" key="11">
    <source>
        <dbReference type="PROSITE-ProRule" id="PRU00886"/>
    </source>
</evidence>
<keyword evidence="7 11" id="KW-0658">Purine biosynthesis</keyword>
<dbReference type="FunFam" id="3.40.50.620:FF:000044">
    <property type="entry name" value="GMP synthase [glutamine-hydrolyzing]"/>
    <property type="match status" value="1"/>
</dbReference>
<protein>
    <recommendedName>
        <fullName evidence="3">GMP synthase (glutamine-hydrolyzing)</fullName>
        <ecNumber evidence="3">6.3.5.2</ecNumber>
    </recommendedName>
    <alternativeName>
        <fullName evidence="10">Glutamine amidotransferase</fullName>
    </alternativeName>
</protein>
<evidence type="ECO:0000313" key="15">
    <source>
        <dbReference type="Proteomes" id="UP001519460"/>
    </source>
</evidence>
<feature type="binding site" evidence="11">
    <location>
        <begin position="237"/>
        <end position="243"/>
    </location>
    <ligand>
        <name>ATP</name>
        <dbReference type="ChEBI" id="CHEBI:30616"/>
    </ligand>
</feature>
<dbReference type="SUPFAM" id="SSF52402">
    <property type="entry name" value="Adenine nucleotide alpha hydrolases-like"/>
    <property type="match status" value="1"/>
</dbReference>
<dbReference type="GO" id="GO:0003922">
    <property type="term" value="F:GMP synthase (glutamine-hydrolyzing) activity"/>
    <property type="evidence" value="ECO:0007669"/>
    <property type="project" value="UniProtKB-EC"/>
</dbReference>
<dbReference type="PRINTS" id="PR00097">
    <property type="entry name" value="ANTSNTHASEII"/>
</dbReference>
<comment type="subunit">
    <text evidence="2">Homodimer.</text>
</comment>
<dbReference type="CDD" id="cd01742">
    <property type="entry name" value="GATase1_GMP_Synthase"/>
    <property type="match status" value="1"/>
</dbReference>
<organism evidence="14 15">
    <name type="scientific">Batillaria attramentaria</name>
    <dbReference type="NCBI Taxonomy" id="370345"/>
    <lineage>
        <taxon>Eukaryota</taxon>
        <taxon>Metazoa</taxon>
        <taxon>Spiralia</taxon>
        <taxon>Lophotrochozoa</taxon>
        <taxon>Mollusca</taxon>
        <taxon>Gastropoda</taxon>
        <taxon>Caenogastropoda</taxon>
        <taxon>Sorbeoconcha</taxon>
        <taxon>Cerithioidea</taxon>
        <taxon>Batillariidae</taxon>
        <taxon>Batillaria</taxon>
    </lineage>
</organism>
<dbReference type="NCBIfam" id="NF000848">
    <property type="entry name" value="PRK00074.1"/>
    <property type="match status" value="1"/>
</dbReference>
<evidence type="ECO:0000256" key="2">
    <source>
        <dbReference type="ARBA" id="ARBA00011738"/>
    </source>
</evidence>
<dbReference type="InterPro" id="IPR017926">
    <property type="entry name" value="GATASE"/>
</dbReference>
<keyword evidence="15" id="KW-1185">Reference proteome</keyword>
<dbReference type="GO" id="GO:0005524">
    <property type="term" value="F:ATP binding"/>
    <property type="evidence" value="ECO:0007669"/>
    <property type="project" value="UniProtKB-UniRule"/>
</dbReference>
<dbReference type="InterPro" id="IPR025777">
    <property type="entry name" value="GMPS_ATP_PPase_dom"/>
</dbReference>
<dbReference type="Pfam" id="PF00958">
    <property type="entry name" value="GMP_synt_C"/>
    <property type="match status" value="1"/>
</dbReference>
<keyword evidence="6 11" id="KW-0332">GMP biosynthesis</keyword>
<dbReference type="EMBL" id="JACVVK020000184">
    <property type="protein sequence ID" value="KAK7486079.1"/>
    <property type="molecule type" value="Genomic_DNA"/>
</dbReference>
<dbReference type="FunFam" id="3.40.50.880:FF:000013">
    <property type="entry name" value="GMP synthase [glutamine-hydrolyzing]"/>
    <property type="match status" value="1"/>
</dbReference>
<name>A0ABD0KFX7_9CAEN</name>
<dbReference type="AlphaFoldDB" id="A0ABD0KFX7"/>
<gene>
    <name evidence="14" type="ORF">BaRGS_00022688</name>
</gene>
<dbReference type="InterPro" id="IPR022310">
    <property type="entry name" value="NAD/GMP_synthase"/>
</dbReference>
<dbReference type="PROSITE" id="PS51553">
    <property type="entry name" value="GMPS_ATP_PPASE"/>
    <property type="match status" value="1"/>
</dbReference>
<keyword evidence="9" id="KW-0315">Glutamine amidotransferase</keyword>
<reference evidence="14 15" key="1">
    <citation type="journal article" date="2023" name="Sci. Data">
        <title>Genome assembly of the Korean intertidal mud-creeper Batillaria attramentaria.</title>
        <authorList>
            <person name="Patra A.K."/>
            <person name="Ho P.T."/>
            <person name="Jun S."/>
            <person name="Lee S.J."/>
            <person name="Kim Y."/>
            <person name="Won Y.J."/>
        </authorList>
    </citation>
    <scope>NUCLEOTIDE SEQUENCE [LARGE SCALE GENOMIC DNA]</scope>
    <source>
        <strain evidence="14">Wonlab-2016</strain>
    </source>
</reference>
<keyword evidence="4" id="KW-0436">Ligase</keyword>
<dbReference type="InterPro" id="IPR004739">
    <property type="entry name" value="GMP_synth_GATase"/>
</dbReference>
<evidence type="ECO:0000259" key="13">
    <source>
        <dbReference type="PROSITE" id="PS51553"/>
    </source>
</evidence>
<dbReference type="Pfam" id="PF00117">
    <property type="entry name" value="GATase"/>
    <property type="match status" value="1"/>
</dbReference>
<dbReference type="FunFam" id="3.30.300.10:FF:000014">
    <property type="entry name" value="Burgundy, isoform B"/>
    <property type="match status" value="1"/>
</dbReference>
<evidence type="ECO:0000256" key="8">
    <source>
        <dbReference type="ARBA" id="ARBA00022840"/>
    </source>
</evidence>
<dbReference type="Proteomes" id="UP001519460">
    <property type="component" value="Unassembled WGS sequence"/>
</dbReference>
<evidence type="ECO:0000256" key="6">
    <source>
        <dbReference type="ARBA" id="ARBA00022749"/>
    </source>
</evidence>
<dbReference type="CDD" id="cd01997">
    <property type="entry name" value="GMP_synthase_C"/>
    <property type="match status" value="1"/>
</dbReference>
<evidence type="ECO:0000256" key="5">
    <source>
        <dbReference type="ARBA" id="ARBA00022741"/>
    </source>
</evidence>
<dbReference type="InterPro" id="IPR001674">
    <property type="entry name" value="GMP_synth_C"/>
</dbReference>
<dbReference type="Gene3D" id="3.40.50.620">
    <property type="entry name" value="HUPs"/>
    <property type="match status" value="1"/>
</dbReference>
<dbReference type="SUPFAM" id="SSF52317">
    <property type="entry name" value="Class I glutamine amidotransferase-like"/>
    <property type="match status" value="1"/>
</dbReference>
<dbReference type="PANTHER" id="PTHR11922:SF2">
    <property type="entry name" value="GMP SYNTHASE [GLUTAMINE-HYDROLYZING]"/>
    <property type="match status" value="1"/>
</dbReference>
<dbReference type="Pfam" id="PF02540">
    <property type="entry name" value="NAD_synthase"/>
    <property type="match status" value="1"/>
</dbReference>
<proteinExistence type="predicted"/>
<dbReference type="InterPro" id="IPR014729">
    <property type="entry name" value="Rossmann-like_a/b/a_fold"/>
</dbReference>
<evidence type="ECO:0000256" key="7">
    <source>
        <dbReference type="ARBA" id="ARBA00022755"/>
    </source>
</evidence>
<accession>A0ABD0KFX7</accession>
<evidence type="ECO:0000256" key="4">
    <source>
        <dbReference type="ARBA" id="ARBA00022598"/>
    </source>
</evidence>
<dbReference type="SUPFAM" id="SSF54810">
    <property type="entry name" value="GMP synthetase C-terminal dimerisation domain"/>
    <property type="match status" value="2"/>
</dbReference>
<dbReference type="PROSITE" id="PS51273">
    <property type="entry name" value="GATASE_TYPE_1"/>
    <property type="match status" value="1"/>
</dbReference>
<keyword evidence="5 11" id="KW-0547">Nucleotide-binding</keyword>